<comment type="caution">
    <text evidence="2">The sequence shown here is derived from an EMBL/GenBank/DDBJ whole genome shotgun (WGS) entry which is preliminary data.</text>
</comment>
<evidence type="ECO:0008006" key="4">
    <source>
        <dbReference type="Google" id="ProtNLM"/>
    </source>
</evidence>
<gene>
    <name evidence="2" type="ORF">BP5796_00144</name>
</gene>
<name>A0A3D8T7G9_9HELO</name>
<dbReference type="InterPro" id="IPR029063">
    <property type="entry name" value="SAM-dependent_MTases_sf"/>
</dbReference>
<dbReference type="GO" id="GO:0008168">
    <property type="term" value="F:methyltransferase activity"/>
    <property type="evidence" value="ECO:0007669"/>
    <property type="project" value="TreeGrafter"/>
</dbReference>
<keyword evidence="3" id="KW-1185">Reference proteome</keyword>
<sequence>MEQPDFIEVDDTPGDKNASQLEHGISISTGTENEERTYHTLNEGKYMLPNDEVCKATRSNLVAKAEKAKSLDGSDGHQRSDLQHRVITYALDDKLQLAPIPDSFSGNVLDLGTGSGIWATEFASRYPSSTVLGIDLSPTNPSFIPQNCSFRIEDYEEEWKHSAPFSFIHGRALISCLKNPPQTFATAYQNLAPGGWLEIQDIIWPFKSQDESLAEKGKPLLQWCEQAQAGSAKLGRPFADVSRYAAMMEEVGFVNVKQRTLKIPLNDWPKDRRMKELGALFLENMLDAVVALKKIWTFALGYSSEDADAFMGEVRSAVRNREVHAYFDFNIVYGQKPDEVQS</sequence>
<proteinExistence type="predicted"/>
<dbReference type="Proteomes" id="UP000256328">
    <property type="component" value="Unassembled WGS sequence"/>
</dbReference>
<accession>A0A3D8T7G9</accession>
<protein>
    <recommendedName>
        <fullName evidence="4">S-adenosyl-L-methionine-dependent methyltransferase</fullName>
    </recommendedName>
</protein>
<feature type="region of interest" description="Disordered" evidence="1">
    <location>
        <begin position="1"/>
        <end position="21"/>
    </location>
</feature>
<dbReference type="PANTHER" id="PTHR43591">
    <property type="entry name" value="METHYLTRANSFERASE"/>
    <property type="match status" value="1"/>
</dbReference>
<dbReference type="CDD" id="cd02440">
    <property type="entry name" value="AdoMet_MTases"/>
    <property type="match status" value="1"/>
</dbReference>
<organism evidence="2 3">
    <name type="scientific">Coleophoma crateriformis</name>
    <dbReference type="NCBI Taxonomy" id="565419"/>
    <lineage>
        <taxon>Eukaryota</taxon>
        <taxon>Fungi</taxon>
        <taxon>Dikarya</taxon>
        <taxon>Ascomycota</taxon>
        <taxon>Pezizomycotina</taxon>
        <taxon>Leotiomycetes</taxon>
        <taxon>Helotiales</taxon>
        <taxon>Dermateaceae</taxon>
        <taxon>Coleophoma</taxon>
    </lineage>
</organism>
<dbReference type="OrthoDB" id="2013972at2759"/>
<dbReference type="Gene3D" id="3.40.50.150">
    <property type="entry name" value="Vaccinia Virus protein VP39"/>
    <property type="match status" value="1"/>
</dbReference>
<reference evidence="2 3" key="1">
    <citation type="journal article" date="2018" name="IMA Fungus">
        <title>IMA Genome-F 9: Draft genome sequence of Annulohypoxylon stygium, Aspergillus mulundensis, Berkeleyomyces basicola (syn. Thielaviopsis basicola), Ceratocystis smalleyi, two Cercospora beticola strains, Coleophoma cylindrospora, Fusarium fracticaudum, Phialophora cf. hyalina, and Morchella septimelata.</title>
        <authorList>
            <person name="Wingfield B.D."/>
            <person name="Bills G.F."/>
            <person name="Dong Y."/>
            <person name="Huang W."/>
            <person name="Nel W.J."/>
            <person name="Swalarsk-Parry B.S."/>
            <person name="Vaghefi N."/>
            <person name="Wilken P.M."/>
            <person name="An Z."/>
            <person name="de Beer Z.W."/>
            <person name="De Vos L."/>
            <person name="Chen L."/>
            <person name="Duong T.A."/>
            <person name="Gao Y."/>
            <person name="Hammerbacher A."/>
            <person name="Kikkert J.R."/>
            <person name="Li Y."/>
            <person name="Li H."/>
            <person name="Li K."/>
            <person name="Li Q."/>
            <person name="Liu X."/>
            <person name="Ma X."/>
            <person name="Naidoo K."/>
            <person name="Pethybridge S.J."/>
            <person name="Sun J."/>
            <person name="Steenkamp E.T."/>
            <person name="van der Nest M.A."/>
            <person name="van Wyk S."/>
            <person name="Wingfield M.J."/>
            <person name="Xiong C."/>
            <person name="Yue Q."/>
            <person name="Zhang X."/>
        </authorList>
    </citation>
    <scope>NUCLEOTIDE SEQUENCE [LARGE SCALE GENOMIC DNA]</scope>
    <source>
        <strain evidence="2 3">BP5796</strain>
    </source>
</reference>
<dbReference type="PANTHER" id="PTHR43591:SF102">
    <property type="entry name" value="S-ADENOSYL-L-METHIONINE-DEPENDENT METHYLTRANSFERASE"/>
    <property type="match status" value="1"/>
</dbReference>
<dbReference type="AlphaFoldDB" id="A0A3D8T7G9"/>
<evidence type="ECO:0000313" key="2">
    <source>
        <dbReference type="EMBL" id="RDW94381.1"/>
    </source>
</evidence>
<feature type="compositionally biased region" description="Acidic residues" evidence="1">
    <location>
        <begin position="1"/>
        <end position="12"/>
    </location>
</feature>
<evidence type="ECO:0000313" key="3">
    <source>
        <dbReference type="Proteomes" id="UP000256328"/>
    </source>
</evidence>
<dbReference type="SUPFAM" id="SSF53335">
    <property type="entry name" value="S-adenosyl-L-methionine-dependent methyltransferases"/>
    <property type="match status" value="1"/>
</dbReference>
<dbReference type="Pfam" id="PF13489">
    <property type="entry name" value="Methyltransf_23"/>
    <property type="match status" value="1"/>
</dbReference>
<dbReference type="EMBL" id="PDLN01000001">
    <property type="protein sequence ID" value="RDW94381.1"/>
    <property type="molecule type" value="Genomic_DNA"/>
</dbReference>
<evidence type="ECO:0000256" key="1">
    <source>
        <dbReference type="SAM" id="MobiDB-lite"/>
    </source>
</evidence>